<protein>
    <submittedName>
        <fullName evidence="1">Dithiol-disulfide isomerase</fullName>
    </submittedName>
</protein>
<name>A0A5M9EIE5_WEIPA</name>
<dbReference type="KEGG" id="wpa:CO680_02845"/>
<accession>A0A5M9EIE5</accession>
<dbReference type="Pfam" id="PF13743">
    <property type="entry name" value="Thioredoxin_5"/>
    <property type="match status" value="1"/>
</dbReference>
<reference evidence="1 2" key="1">
    <citation type="submission" date="2020-03" db="EMBL/GenBank/DDBJ databases">
        <title>Comparative genomics of Weissella paramesenteroides.</title>
        <authorList>
            <person name="Kant R."/>
            <person name="Takala T."/>
            <person name="Saris P."/>
        </authorList>
    </citation>
    <scope>NUCLEOTIDE SEQUENCE [LARGE SCALE GENOMIC DNA]</scope>
    <source>
        <strain evidence="1 2">SJ27-4</strain>
    </source>
</reference>
<organism evidence="1 2">
    <name type="scientific">Weissella paramesenteroides</name>
    <name type="common">Leuconostoc paramesenteroides</name>
    <dbReference type="NCBI Taxonomy" id="1249"/>
    <lineage>
        <taxon>Bacteria</taxon>
        <taxon>Bacillati</taxon>
        <taxon>Bacillota</taxon>
        <taxon>Bacilli</taxon>
        <taxon>Lactobacillales</taxon>
        <taxon>Lactobacillaceae</taxon>
        <taxon>Weissella</taxon>
    </lineage>
</organism>
<dbReference type="RefSeq" id="WP_002826977.1">
    <property type="nucleotide sequence ID" value="NZ_CABKOP010000013.1"/>
</dbReference>
<dbReference type="EMBL" id="JAANXN010000009">
    <property type="protein sequence ID" value="MDF8371518.1"/>
    <property type="molecule type" value="Genomic_DNA"/>
</dbReference>
<dbReference type="SUPFAM" id="SSF52833">
    <property type="entry name" value="Thioredoxin-like"/>
    <property type="match status" value="1"/>
</dbReference>
<comment type="caution">
    <text evidence="1">The sequence shown here is derived from an EMBL/GenBank/DDBJ whole genome shotgun (WGS) entry which is preliminary data.</text>
</comment>
<dbReference type="GO" id="GO:0016853">
    <property type="term" value="F:isomerase activity"/>
    <property type="evidence" value="ECO:0007669"/>
    <property type="project" value="UniProtKB-KW"/>
</dbReference>
<dbReference type="Gene3D" id="3.40.30.10">
    <property type="entry name" value="Glutaredoxin"/>
    <property type="match status" value="1"/>
</dbReference>
<proteinExistence type="predicted"/>
<evidence type="ECO:0000313" key="2">
    <source>
        <dbReference type="Proteomes" id="UP001215461"/>
    </source>
</evidence>
<keyword evidence="1" id="KW-0413">Isomerase</keyword>
<dbReference type="InterPro" id="IPR036249">
    <property type="entry name" value="Thioredoxin-like_sf"/>
</dbReference>
<evidence type="ECO:0000313" key="1">
    <source>
        <dbReference type="EMBL" id="MDF8371518.1"/>
    </source>
</evidence>
<dbReference type="GeneID" id="93950403"/>
<dbReference type="AlphaFoldDB" id="A0A5M9EIE5"/>
<gene>
    <name evidence="1" type="ORF">G9403_07650</name>
</gene>
<dbReference type="Proteomes" id="UP001215461">
    <property type="component" value="Unassembled WGS sequence"/>
</dbReference>
<sequence length="203" mass="23204">MLEVYHFVTPLSAESIASEEMIMSYFEEMNQFVSYKLIPIVTMQSVRDTYHELKRNYKNIDYATVANNLSQLVLDTKAVQSQGRKAARAFYFKMQTQLLANKTYSKNLVLSTIAELNLDENIFLEDYNTLSTLNALRDDQNIAANMGIVTYPTMVVYNSTENRYAFQTTDFSSQGLAHVFNSSMSQKTTNASLHLVNYEESTN</sequence>